<dbReference type="SMART" id="SM01065">
    <property type="entry name" value="CBM_2"/>
    <property type="match status" value="1"/>
</dbReference>
<protein>
    <submittedName>
        <fullName evidence="2">Glycerophosphocholine phosphodiesterase 1</fullName>
    </submittedName>
</protein>
<evidence type="ECO:0000313" key="2">
    <source>
        <dbReference type="Ensembl" id="ENSSHAP00000015033.2"/>
    </source>
</evidence>
<feature type="domain" description="CBM20" evidence="1">
    <location>
        <begin position="1"/>
        <end position="101"/>
    </location>
</feature>
<dbReference type="SUPFAM" id="SSF49452">
    <property type="entry name" value="Starch-binding domain-like"/>
    <property type="match status" value="1"/>
</dbReference>
<reference evidence="2" key="3">
    <citation type="submission" date="2025-09" db="UniProtKB">
        <authorList>
            <consortium name="Ensembl"/>
        </authorList>
    </citation>
    <scope>IDENTIFICATION</scope>
</reference>
<dbReference type="eggNOG" id="KOG2421">
    <property type="taxonomic scope" value="Eukaryota"/>
</dbReference>
<dbReference type="STRING" id="9305.ENSSHAP00000015033"/>
<name>G3WHX8_SARHA</name>
<accession>G3WHX8</accession>
<dbReference type="InterPro" id="IPR013783">
    <property type="entry name" value="Ig-like_fold"/>
</dbReference>
<proteinExistence type="predicted"/>
<reference evidence="2 3" key="1">
    <citation type="journal article" date="2011" name="Proc. Natl. Acad. Sci. U.S.A.">
        <title>Genetic diversity and population structure of the endangered marsupial Sarcophilus harrisii (Tasmanian devil).</title>
        <authorList>
            <person name="Miller W."/>
            <person name="Hayes V.M."/>
            <person name="Ratan A."/>
            <person name="Petersen D.C."/>
            <person name="Wittekindt N.E."/>
            <person name="Miller J."/>
            <person name="Walenz B."/>
            <person name="Knight J."/>
            <person name="Qi J."/>
            <person name="Zhao F."/>
            <person name="Wang Q."/>
            <person name="Bedoya-Reina O.C."/>
            <person name="Katiyar N."/>
            <person name="Tomsho L.P."/>
            <person name="Kasson L.M."/>
            <person name="Hardie R.A."/>
            <person name="Woodbridge P."/>
            <person name="Tindall E.A."/>
            <person name="Bertelsen M.F."/>
            <person name="Dixon D."/>
            <person name="Pyecroft S."/>
            <person name="Helgen K.M."/>
            <person name="Lesk A.M."/>
            <person name="Pringle T.H."/>
            <person name="Patterson N."/>
            <person name="Zhang Y."/>
            <person name="Kreiss A."/>
            <person name="Woods G.M."/>
            <person name="Jones M.E."/>
            <person name="Schuster S.C."/>
        </authorList>
    </citation>
    <scope>NUCLEOTIDE SEQUENCE [LARGE SCALE GENOMIC DNA]</scope>
</reference>
<reference evidence="2" key="2">
    <citation type="submission" date="2025-08" db="UniProtKB">
        <authorList>
            <consortium name="Ensembl"/>
        </authorList>
    </citation>
    <scope>IDENTIFICATION</scope>
</reference>
<dbReference type="Ensembl" id="ENSSHAT00000015158.2">
    <property type="protein sequence ID" value="ENSSHAP00000015033.2"/>
    <property type="gene ID" value="ENSSHAG00000012830.2"/>
</dbReference>
<keyword evidence="3" id="KW-1185">Reference proteome</keyword>
<dbReference type="InterPro" id="IPR002044">
    <property type="entry name" value="CBM20"/>
</dbReference>
<organism evidence="2 3">
    <name type="scientific">Sarcophilus harrisii</name>
    <name type="common">Tasmanian devil</name>
    <name type="synonym">Sarcophilus laniarius</name>
    <dbReference type="NCBI Taxonomy" id="9305"/>
    <lineage>
        <taxon>Eukaryota</taxon>
        <taxon>Metazoa</taxon>
        <taxon>Chordata</taxon>
        <taxon>Craniata</taxon>
        <taxon>Vertebrata</taxon>
        <taxon>Euteleostomi</taxon>
        <taxon>Mammalia</taxon>
        <taxon>Metatheria</taxon>
        <taxon>Dasyuromorphia</taxon>
        <taxon>Dasyuridae</taxon>
        <taxon>Sarcophilus</taxon>
    </lineage>
</organism>
<dbReference type="GeneTree" id="ENSGT00440000033970"/>
<dbReference type="Proteomes" id="UP000007648">
    <property type="component" value="Unassembled WGS sequence"/>
</dbReference>
<evidence type="ECO:0000259" key="1">
    <source>
        <dbReference type="PROSITE" id="PS51166"/>
    </source>
</evidence>
<dbReference type="AlphaFoldDB" id="G3WHX8"/>
<dbReference type="InterPro" id="IPR013784">
    <property type="entry name" value="Carb-bd-like_fold"/>
</dbReference>
<dbReference type="Gene3D" id="2.60.40.10">
    <property type="entry name" value="Immunoglobulins"/>
    <property type="match status" value="1"/>
</dbReference>
<dbReference type="PROSITE" id="PS51166">
    <property type="entry name" value="CBM20"/>
    <property type="match status" value="1"/>
</dbReference>
<evidence type="ECO:0000313" key="3">
    <source>
        <dbReference type="Proteomes" id="UP000007648"/>
    </source>
</evidence>
<sequence length="101" mass="11320">MTHSQLTFEIRGTPLPGEIFAICGDCDALGNWNPQYGVALKPEEKPNEGILWRTTVALNKGVPVQYRYFKGYFVEPKRAKALLMMDSLESTMVLKISILDG</sequence>
<dbReference type="GO" id="GO:2001070">
    <property type="term" value="F:starch binding"/>
    <property type="evidence" value="ECO:0007669"/>
    <property type="project" value="InterPro"/>
</dbReference>
<gene>
    <name evidence="2" type="primary">GPCPD1</name>
</gene>
<dbReference type="Pfam" id="PF00686">
    <property type="entry name" value="CBM_20"/>
    <property type="match status" value="1"/>
</dbReference>